<evidence type="ECO:0000313" key="2">
    <source>
        <dbReference type="EMBL" id="GLV67708.1"/>
    </source>
</evidence>
<organism evidence="2 4">
    <name type="scientific">Pectobacterium carotovorum subsp. carotovorum</name>
    <name type="common">Erwinia carotovora subsp. carotovora</name>
    <dbReference type="NCBI Taxonomy" id="555"/>
    <lineage>
        <taxon>Bacteria</taxon>
        <taxon>Pseudomonadati</taxon>
        <taxon>Pseudomonadota</taxon>
        <taxon>Gammaproteobacteria</taxon>
        <taxon>Enterobacterales</taxon>
        <taxon>Pectobacteriaceae</taxon>
        <taxon>Pectobacterium</taxon>
    </lineage>
</organism>
<gene>
    <name evidence="2" type="ORF">Pcaca03_01520</name>
    <name evidence="1" type="ORF">SOASR016_01520</name>
</gene>
<evidence type="ECO:0000313" key="3">
    <source>
        <dbReference type="Proteomes" id="UP001058167"/>
    </source>
</evidence>
<dbReference type="Proteomes" id="UP001058167">
    <property type="component" value="Unassembled WGS sequence"/>
</dbReference>
<protein>
    <submittedName>
        <fullName evidence="2">Uncharacterized protein</fullName>
    </submittedName>
</protein>
<dbReference type="EMBL" id="BSRL01000001">
    <property type="protein sequence ID" value="GLV67708.1"/>
    <property type="molecule type" value="Genomic_DNA"/>
</dbReference>
<reference evidence="1" key="1">
    <citation type="submission" date="2022-06" db="EMBL/GenBank/DDBJ databases">
        <title>Draft genome sequences of Pectobacterium carotovorum subsp. carotovorum str. NBRC12380.</title>
        <authorList>
            <person name="Wakabayashi Y."/>
            <person name="Kojima K."/>
        </authorList>
    </citation>
    <scope>NUCLEOTIDE SEQUENCE</scope>
    <source>
        <strain evidence="1">NBRC 12380</strain>
    </source>
</reference>
<accession>A0AAI9KX38</accession>
<keyword evidence="3" id="KW-1185">Reference proteome</keyword>
<evidence type="ECO:0000313" key="1">
    <source>
        <dbReference type="EMBL" id="GKX45400.1"/>
    </source>
</evidence>
<reference evidence="2" key="2">
    <citation type="submission" date="2023-02" db="EMBL/GenBank/DDBJ databases">
        <title>Pectobacterium carotovorum subsp. carotovorum NBRC 12380.</title>
        <authorList>
            <person name="Ichikawa N."/>
            <person name="Sato H."/>
            <person name="Tonouchi N."/>
        </authorList>
    </citation>
    <scope>NUCLEOTIDE SEQUENCE</scope>
    <source>
        <strain evidence="2">NBRC 12380</strain>
    </source>
</reference>
<comment type="caution">
    <text evidence="2">The sequence shown here is derived from an EMBL/GenBank/DDBJ whole genome shotgun (WGS) entry which is preliminary data.</text>
</comment>
<evidence type="ECO:0000313" key="4">
    <source>
        <dbReference type="Proteomes" id="UP001165145"/>
    </source>
</evidence>
<sequence length="65" mass="8136">MQIPLIKADLQNSLNSKKTFYNIKKNRYLVSNKFANYQPEELMIKRKTWPFRTRFYFKWSIHYEE</sequence>
<name>A0AAI9KX38_PECCC</name>
<proteinExistence type="predicted"/>
<dbReference type="EMBL" id="BRLF01000001">
    <property type="protein sequence ID" value="GKX45400.1"/>
    <property type="molecule type" value="Genomic_DNA"/>
</dbReference>
<dbReference type="Proteomes" id="UP001165145">
    <property type="component" value="Unassembled WGS sequence"/>
</dbReference>
<dbReference type="AlphaFoldDB" id="A0AAI9KX38"/>